<evidence type="ECO:0000313" key="3">
    <source>
        <dbReference type="Proteomes" id="UP000198596"/>
    </source>
</evidence>
<keyword evidence="3" id="KW-1185">Reference proteome</keyword>
<reference evidence="3" key="1">
    <citation type="submission" date="2016-10" db="EMBL/GenBank/DDBJ databases">
        <authorList>
            <person name="Varghese N."/>
            <person name="Submissions S."/>
        </authorList>
    </citation>
    <scope>NUCLEOTIDE SEQUENCE [LARGE SCALE GENOMIC DNA]</scope>
    <source>
        <strain evidence="3">CGMCC 1.9227</strain>
    </source>
</reference>
<organism evidence="2 3">
    <name type="scientific">Flavobacterium xueshanense</name>
    <dbReference type="NCBI Taxonomy" id="935223"/>
    <lineage>
        <taxon>Bacteria</taxon>
        <taxon>Pseudomonadati</taxon>
        <taxon>Bacteroidota</taxon>
        <taxon>Flavobacteriia</taxon>
        <taxon>Flavobacteriales</taxon>
        <taxon>Flavobacteriaceae</taxon>
        <taxon>Flavobacterium</taxon>
    </lineage>
</organism>
<feature type="signal peptide" evidence="1">
    <location>
        <begin position="1"/>
        <end position="20"/>
    </location>
</feature>
<dbReference type="RefSeq" id="WP_091202995.1">
    <property type="nucleotide sequence ID" value="NZ_FONQ01000001.1"/>
</dbReference>
<dbReference type="EMBL" id="FONQ01000001">
    <property type="protein sequence ID" value="SFE31982.1"/>
    <property type="molecule type" value="Genomic_DNA"/>
</dbReference>
<dbReference type="OrthoDB" id="1365561at2"/>
<accession>A0A1I1ZK36</accession>
<dbReference type="AlphaFoldDB" id="A0A1I1ZK36"/>
<proteinExistence type="predicted"/>
<evidence type="ECO:0000313" key="2">
    <source>
        <dbReference type="EMBL" id="SFE31982.1"/>
    </source>
</evidence>
<feature type="chain" id="PRO_5011664098" evidence="1">
    <location>
        <begin position="21"/>
        <end position="84"/>
    </location>
</feature>
<gene>
    <name evidence="2" type="ORF">SAMN04488131_101370</name>
</gene>
<dbReference type="STRING" id="935223.SAMN04488131_101370"/>
<keyword evidence="1" id="KW-0732">Signal</keyword>
<protein>
    <submittedName>
        <fullName evidence="2">Uncharacterized protein</fullName>
    </submittedName>
</protein>
<sequence length="84" mass="9223">MKKFLPSATLLVAFSLTSFAAEKEVNIVVNANIESDIGLTKNADNGCETFVYRWAEGESDGEGGMILTFHSFKFEICSDIIIIL</sequence>
<dbReference type="Proteomes" id="UP000198596">
    <property type="component" value="Unassembled WGS sequence"/>
</dbReference>
<name>A0A1I1ZK36_9FLAO</name>
<evidence type="ECO:0000256" key="1">
    <source>
        <dbReference type="SAM" id="SignalP"/>
    </source>
</evidence>